<dbReference type="Proteomes" id="UP000029964">
    <property type="component" value="Unassembled WGS sequence"/>
</dbReference>
<feature type="compositionally biased region" description="Basic and acidic residues" evidence="1">
    <location>
        <begin position="18"/>
        <end position="27"/>
    </location>
</feature>
<evidence type="ECO:0008006" key="4">
    <source>
        <dbReference type="Google" id="ProtNLM"/>
    </source>
</evidence>
<proteinExistence type="predicted"/>
<protein>
    <recommendedName>
        <fullName evidence="4">DNA/RNA-binding protein Alba-like domain-containing protein</fullName>
    </recommendedName>
</protein>
<dbReference type="AlphaFoldDB" id="A0A086SX60"/>
<sequence>MTSEKRKERADPPQPPDPKPKKPRQTDPPRPNPSLLEPHEAIIAELKTKYNVLPASVISSTQIRQRVAAATGHLLSGANPVVLLHARPAEVCKLITIAEQSKRVLKEEGRPCFQYNQLFDLPPETKKPDIVEKTVLETDAHDSDDDDDFEVMETRFEKAVFPQTVRTMKSMRVFLSTMAIPEIKAKSNVTVQTSEVKVKKHGQGGG</sequence>
<dbReference type="HOGENOM" id="CLU_057902_1_0_1"/>
<evidence type="ECO:0000313" key="3">
    <source>
        <dbReference type="Proteomes" id="UP000029964"/>
    </source>
</evidence>
<organism evidence="2 3">
    <name type="scientific">Hapsidospora chrysogenum (strain ATCC 11550 / CBS 779.69 / DSM 880 / IAM 14645 / JCM 23072 / IMI 49137)</name>
    <name type="common">Acremonium chrysogenum</name>
    <dbReference type="NCBI Taxonomy" id="857340"/>
    <lineage>
        <taxon>Eukaryota</taxon>
        <taxon>Fungi</taxon>
        <taxon>Dikarya</taxon>
        <taxon>Ascomycota</taxon>
        <taxon>Pezizomycotina</taxon>
        <taxon>Sordariomycetes</taxon>
        <taxon>Hypocreomycetidae</taxon>
        <taxon>Hypocreales</taxon>
        <taxon>Bionectriaceae</taxon>
        <taxon>Hapsidospora</taxon>
    </lineage>
</organism>
<evidence type="ECO:0000256" key="1">
    <source>
        <dbReference type="SAM" id="MobiDB-lite"/>
    </source>
</evidence>
<feature type="region of interest" description="Disordered" evidence="1">
    <location>
        <begin position="1"/>
        <end position="36"/>
    </location>
</feature>
<name>A0A086SX60_HAPC1</name>
<dbReference type="EMBL" id="JPKY01000118">
    <property type="protein sequence ID" value="KFH41692.1"/>
    <property type="molecule type" value="Genomic_DNA"/>
</dbReference>
<reference evidence="3" key="1">
    <citation type="journal article" date="2014" name="Genome Announc.">
        <title>Genome sequence and annotation of Acremonium chrysogenum, producer of the beta-lactam antibiotic cephalosporin C.</title>
        <authorList>
            <person name="Terfehr D."/>
            <person name="Dahlmann T.A."/>
            <person name="Specht T."/>
            <person name="Zadra I."/>
            <person name="Kuernsteiner H."/>
            <person name="Kueck U."/>
        </authorList>
    </citation>
    <scope>NUCLEOTIDE SEQUENCE [LARGE SCALE GENOMIC DNA]</scope>
    <source>
        <strain evidence="3">ATCC 11550 / CBS 779.69 / DSM 880 / IAM 14645 / JCM 23072 / IMI 49137</strain>
    </source>
</reference>
<evidence type="ECO:0000313" key="2">
    <source>
        <dbReference type="EMBL" id="KFH41692.1"/>
    </source>
</evidence>
<dbReference type="OrthoDB" id="424402at2759"/>
<gene>
    <name evidence="2" type="ORF">ACRE_075900</name>
</gene>
<accession>A0A086SX60</accession>
<feature type="compositionally biased region" description="Basic and acidic residues" evidence="1">
    <location>
        <begin position="1"/>
        <end position="11"/>
    </location>
</feature>
<keyword evidence="3" id="KW-1185">Reference proteome</keyword>
<comment type="caution">
    <text evidence="2">The sequence shown here is derived from an EMBL/GenBank/DDBJ whole genome shotgun (WGS) entry which is preliminary data.</text>
</comment>